<proteinExistence type="inferred from homology"/>
<feature type="region of interest" description="Disordered" evidence="7">
    <location>
        <begin position="88"/>
        <end position="171"/>
    </location>
</feature>
<comment type="subcellular location">
    <subcellularLocation>
        <location evidence="1">Nucleus</location>
    </subcellularLocation>
</comment>
<organism evidence="8 9">
    <name type="scientific">Lunasporangiospora selenospora</name>
    <dbReference type="NCBI Taxonomy" id="979761"/>
    <lineage>
        <taxon>Eukaryota</taxon>
        <taxon>Fungi</taxon>
        <taxon>Fungi incertae sedis</taxon>
        <taxon>Mucoromycota</taxon>
        <taxon>Mortierellomycotina</taxon>
        <taxon>Mortierellomycetes</taxon>
        <taxon>Mortierellales</taxon>
        <taxon>Mortierellaceae</taxon>
        <taxon>Lunasporangiospora</taxon>
    </lineage>
</organism>
<dbReference type="GO" id="GO:0003677">
    <property type="term" value="F:DNA binding"/>
    <property type="evidence" value="ECO:0007669"/>
    <property type="project" value="UniProtKB-KW"/>
</dbReference>
<dbReference type="GO" id="GO:0031390">
    <property type="term" value="C:Ctf18 RFC-like complex"/>
    <property type="evidence" value="ECO:0007669"/>
    <property type="project" value="InterPro"/>
</dbReference>
<dbReference type="Proteomes" id="UP000780801">
    <property type="component" value="Unassembled WGS sequence"/>
</dbReference>
<protein>
    <recommendedName>
        <fullName evidence="10">Chromosome transmission fidelity protein 8</fullName>
    </recommendedName>
</protein>
<name>A0A9P6KHL8_9FUNG</name>
<comment type="caution">
    <text evidence="8">The sequence shown here is derived from an EMBL/GenBank/DDBJ whole genome shotgun (WGS) entry which is preliminary data.</text>
</comment>
<dbReference type="OrthoDB" id="121932at2759"/>
<evidence type="ECO:0000256" key="2">
    <source>
        <dbReference type="ARBA" id="ARBA00022705"/>
    </source>
</evidence>
<evidence type="ECO:0000313" key="9">
    <source>
        <dbReference type="Proteomes" id="UP000780801"/>
    </source>
</evidence>
<feature type="compositionally biased region" description="Low complexity" evidence="7">
    <location>
        <begin position="140"/>
        <end position="155"/>
    </location>
</feature>
<evidence type="ECO:0000313" key="8">
    <source>
        <dbReference type="EMBL" id="KAF9585281.1"/>
    </source>
</evidence>
<keyword evidence="5" id="KW-0131">Cell cycle</keyword>
<reference evidence="8" key="1">
    <citation type="journal article" date="2020" name="Fungal Divers.">
        <title>Resolving the Mortierellaceae phylogeny through synthesis of multi-gene phylogenetics and phylogenomics.</title>
        <authorList>
            <person name="Vandepol N."/>
            <person name="Liber J."/>
            <person name="Desiro A."/>
            <person name="Na H."/>
            <person name="Kennedy M."/>
            <person name="Barry K."/>
            <person name="Grigoriev I.V."/>
            <person name="Miller A.N."/>
            <person name="O'Donnell K."/>
            <person name="Stajich J.E."/>
            <person name="Bonito G."/>
        </authorList>
    </citation>
    <scope>NUCLEOTIDE SEQUENCE</scope>
    <source>
        <strain evidence="8">KOD1015</strain>
    </source>
</reference>
<keyword evidence="4" id="KW-0539">Nucleus</keyword>
<evidence type="ECO:0008006" key="10">
    <source>
        <dbReference type="Google" id="ProtNLM"/>
    </source>
</evidence>
<dbReference type="PANTHER" id="PTHR28605:SF1">
    <property type="entry name" value="CHROMOSOME TRANSMISSION FIDELITY FACTOR 8"/>
    <property type="match status" value="1"/>
</dbReference>
<dbReference type="GO" id="GO:0007064">
    <property type="term" value="P:mitotic sister chromatid cohesion"/>
    <property type="evidence" value="ECO:0007669"/>
    <property type="project" value="InterPro"/>
</dbReference>
<evidence type="ECO:0000256" key="6">
    <source>
        <dbReference type="ARBA" id="ARBA00038447"/>
    </source>
</evidence>
<sequence>MVVITIPTRVTELSAGTAFARRIDTNATILLDLQGAIEMDGLTWAGNTLGQLSILDGGVKAQLVIGNHRLDGKVIKLAKPLLLIQKQKKEKNTDQDQDTSESTATTSQTSNHQPESIHSARKEGRGRGDNSDDDDDDTMHMNVDSDTAATGTTSANVAPMTSSSVDLDPLAPNNIRDPVDYNTVAIIREKILFNSMPVPIIHVERRGLTVIKRGF</sequence>
<evidence type="ECO:0000256" key="5">
    <source>
        <dbReference type="ARBA" id="ARBA00023306"/>
    </source>
</evidence>
<dbReference type="PANTHER" id="PTHR28605">
    <property type="entry name" value="CTF8, CHROMOSOME TRANSMISSION FIDELITY FACTOR 8 HOMOLOG (S. CEREVISIAE)"/>
    <property type="match status" value="1"/>
</dbReference>
<evidence type="ECO:0000256" key="3">
    <source>
        <dbReference type="ARBA" id="ARBA00023125"/>
    </source>
</evidence>
<dbReference type="AlphaFoldDB" id="A0A9P6KHL8"/>
<comment type="similarity">
    <text evidence="6">Belongs to the CTF8 family.</text>
</comment>
<feature type="compositionally biased region" description="Low complexity" evidence="7">
    <location>
        <begin position="100"/>
        <end position="110"/>
    </location>
</feature>
<evidence type="ECO:0000256" key="4">
    <source>
        <dbReference type="ARBA" id="ARBA00023242"/>
    </source>
</evidence>
<gene>
    <name evidence="8" type="ORF">BGW38_003079</name>
</gene>
<dbReference type="GO" id="GO:0006260">
    <property type="term" value="P:DNA replication"/>
    <property type="evidence" value="ECO:0007669"/>
    <property type="project" value="UniProtKB-KW"/>
</dbReference>
<dbReference type="Pfam" id="PF09696">
    <property type="entry name" value="Ctf8"/>
    <property type="match status" value="1"/>
</dbReference>
<dbReference type="InterPro" id="IPR018607">
    <property type="entry name" value="Ctf8"/>
</dbReference>
<accession>A0A9P6KHL8</accession>
<evidence type="ECO:0000256" key="1">
    <source>
        <dbReference type="ARBA" id="ARBA00004123"/>
    </source>
</evidence>
<keyword evidence="2" id="KW-0235">DNA replication</keyword>
<evidence type="ECO:0000256" key="7">
    <source>
        <dbReference type="SAM" id="MobiDB-lite"/>
    </source>
</evidence>
<dbReference type="EMBL" id="JAABOA010000214">
    <property type="protein sequence ID" value="KAF9585281.1"/>
    <property type="molecule type" value="Genomic_DNA"/>
</dbReference>
<keyword evidence="9" id="KW-1185">Reference proteome</keyword>
<keyword evidence="3" id="KW-0238">DNA-binding</keyword>
<feature type="compositionally biased region" description="Basic and acidic residues" evidence="7">
    <location>
        <begin position="118"/>
        <end position="130"/>
    </location>
</feature>